<gene>
    <name evidence="2" type="ORF">JOE61_003059</name>
</gene>
<evidence type="ECO:0000313" key="3">
    <source>
        <dbReference type="Proteomes" id="UP000732378"/>
    </source>
</evidence>
<feature type="compositionally biased region" description="Basic and acidic residues" evidence="1">
    <location>
        <begin position="170"/>
        <end position="182"/>
    </location>
</feature>
<feature type="compositionally biased region" description="Polar residues" evidence="1">
    <location>
        <begin position="215"/>
        <end position="225"/>
    </location>
</feature>
<protein>
    <submittedName>
        <fullName evidence="2">Uncharacterized protein</fullName>
    </submittedName>
</protein>
<name>A0ABS2MDH7_9ACTN</name>
<keyword evidence="3" id="KW-1185">Reference proteome</keyword>
<accession>A0ABS2MDH7</accession>
<feature type="region of interest" description="Disordered" evidence="1">
    <location>
        <begin position="1"/>
        <end position="316"/>
    </location>
</feature>
<feature type="compositionally biased region" description="Basic and acidic residues" evidence="1">
    <location>
        <begin position="126"/>
        <end position="143"/>
    </location>
</feature>
<dbReference type="EMBL" id="JAFBBZ010000001">
    <property type="protein sequence ID" value="MBM7509245.1"/>
    <property type="molecule type" value="Genomic_DNA"/>
</dbReference>
<comment type="caution">
    <text evidence="2">The sequence shown here is derived from an EMBL/GenBank/DDBJ whole genome shotgun (WGS) entry which is preliminary data.</text>
</comment>
<sequence>MVTDDIPRAPSPVGNDHSAPNGVRHRESAGSNQPTRRTQPLVEQRGPKARATPRPSESMAYGEWSRTTSSGPPHVSRMTTPRQRRTTPRAGRFEPADSAHTAVGRAARAEGSSDAETPQPHGVRRVVTDDIPRAPSPVEKDRSAPTAYDTASRPVRTSRLGAHSRWSSSEGRRLERRRDPATARRTASGHGRHPPGPLTCRKRPLRTNGVGNRESAGSNQPTRRTQPLVEQRGPKARATPRPSESMAYGEWSRRTSSGPPHVSRMTTPRQRRTTPRAGRFEPADSASGSLTGSRRRSSLALVTARPTRGQSFSTGA</sequence>
<dbReference type="Proteomes" id="UP000732378">
    <property type="component" value="Unassembled WGS sequence"/>
</dbReference>
<evidence type="ECO:0000313" key="2">
    <source>
        <dbReference type="EMBL" id="MBM7509245.1"/>
    </source>
</evidence>
<proteinExistence type="predicted"/>
<organism evidence="2 3">
    <name type="scientific">Nocardioides salarius</name>
    <dbReference type="NCBI Taxonomy" id="374513"/>
    <lineage>
        <taxon>Bacteria</taxon>
        <taxon>Bacillati</taxon>
        <taxon>Actinomycetota</taxon>
        <taxon>Actinomycetes</taxon>
        <taxon>Propionibacteriales</taxon>
        <taxon>Nocardioidaceae</taxon>
        <taxon>Nocardioides</taxon>
    </lineage>
</organism>
<feature type="compositionally biased region" description="Polar residues" evidence="1">
    <location>
        <begin position="29"/>
        <end position="38"/>
    </location>
</feature>
<evidence type="ECO:0000256" key="1">
    <source>
        <dbReference type="SAM" id="MobiDB-lite"/>
    </source>
</evidence>
<reference evidence="2 3" key="1">
    <citation type="submission" date="2021-01" db="EMBL/GenBank/DDBJ databases">
        <title>Sequencing the genomes of 1000 actinobacteria strains.</title>
        <authorList>
            <person name="Klenk H.-P."/>
        </authorList>
    </citation>
    <scope>NUCLEOTIDE SEQUENCE [LARGE SCALE GENOMIC DNA]</scope>
    <source>
        <strain evidence="2 3">DSM 18239</strain>
    </source>
</reference>